<dbReference type="RefSeq" id="WP_125484598.1">
    <property type="nucleotide sequence ID" value="NZ_RSDW01000001.1"/>
</dbReference>
<comment type="subcellular location">
    <subcellularLocation>
        <location evidence="1">Membrane</location>
    </subcellularLocation>
</comment>
<dbReference type="Gene3D" id="3.10.20.310">
    <property type="entry name" value="membrane protein fhac"/>
    <property type="match status" value="1"/>
</dbReference>
<evidence type="ECO:0000259" key="3">
    <source>
        <dbReference type="PROSITE" id="PS51779"/>
    </source>
</evidence>
<sequence>MRMLVGILFLSTLVNCGLGQEFSSKPSEAAAKIRVHRLSIEANGLPNDDRERITHSLEHCTCLQEELWPRILMAFRDLGYFKALVDEPKVFAVGQTEGTRDVDVSVKVDQGAQYRLADIRIEKAVLFPADRLRNLFSLQTGDLFNATHIGEGLEQMRKLYATEGYVDFVATPTPRIDESRRTVDLVIQVDEGKPYDFGRLFLDGTEPHAGAAKELMESWKTLQGKRYTPLLLNRWLTANTSRPGPVDADRMVDPMIDPESHVVNIKLLLP</sequence>
<dbReference type="Proteomes" id="UP000269669">
    <property type="component" value="Unassembled WGS sequence"/>
</dbReference>
<accession>A0A3R9P8K7</accession>
<evidence type="ECO:0000313" key="4">
    <source>
        <dbReference type="EMBL" id="RSL15915.1"/>
    </source>
</evidence>
<dbReference type="EMBL" id="RSDW01000001">
    <property type="protein sequence ID" value="RSL15915.1"/>
    <property type="molecule type" value="Genomic_DNA"/>
</dbReference>
<dbReference type="GO" id="GO:0019867">
    <property type="term" value="C:outer membrane"/>
    <property type="evidence" value="ECO:0007669"/>
    <property type="project" value="InterPro"/>
</dbReference>
<reference evidence="4 5" key="1">
    <citation type="submission" date="2018-12" db="EMBL/GenBank/DDBJ databases">
        <title>Sequencing of bacterial isolates from soil warming experiment in Harvard Forest, Massachusetts, USA.</title>
        <authorList>
            <person name="Deangelis K."/>
        </authorList>
    </citation>
    <scope>NUCLEOTIDE SEQUENCE [LARGE SCALE GENOMIC DNA]</scope>
    <source>
        <strain evidence="4 5">EB153</strain>
    </source>
</reference>
<keyword evidence="5" id="KW-1185">Reference proteome</keyword>
<gene>
    <name evidence="4" type="ORF">EDE15_1421</name>
</gene>
<dbReference type="Pfam" id="PF07244">
    <property type="entry name" value="POTRA"/>
    <property type="match status" value="1"/>
</dbReference>
<dbReference type="AlphaFoldDB" id="A0A3R9P8K7"/>
<dbReference type="InterPro" id="IPR010827">
    <property type="entry name" value="BamA/TamA_POTRA"/>
</dbReference>
<dbReference type="OrthoDB" id="9803054at2"/>
<organism evidence="4 5">
    <name type="scientific">Edaphobacter aggregans</name>
    <dbReference type="NCBI Taxonomy" id="570835"/>
    <lineage>
        <taxon>Bacteria</taxon>
        <taxon>Pseudomonadati</taxon>
        <taxon>Acidobacteriota</taxon>
        <taxon>Terriglobia</taxon>
        <taxon>Terriglobales</taxon>
        <taxon>Acidobacteriaceae</taxon>
        <taxon>Edaphobacter</taxon>
    </lineage>
</organism>
<evidence type="ECO:0000256" key="1">
    <source>
        <dbReference type="ARBA" id="ARBA00004370"/>
    </source>
</evidence>
<feature type="domain" description="POTRA" evidence="3">
    <location>
        <begin position="114"/>
        <end position="192"/>
    </location>
</feature>
<keyword evidence="2" id="KW-0472">Membrane</keyword>
<dbReference type="InterPro" id="IPR034746">
    <property type="entry name" value="POTRA"/>
</dbReference>
<evidence type="ECO:0000313" key="5">
    <source>
        <dbReference type="Proteomes" id="UP000269669"/>
    </source>
</evidence>
<proteinExistence type="predicted"/>
<dbReference type="PROSITE" id="PS51779">
    <property type="entry name" value="POTRA"/>
    <property type="match status" value="1"/>
</dbReference>
<evidence type="ECO:0000256" key="2">
    <source>
        <dbReference type="ARBA" id="ARBA00023136"/>
    </source>
</evidence>
<comment type="caution">
    <text evidence="4">The sequence shown here is derived from an EMBL/GenBank/DDBJ whole genome shotgun (WGS) entry which is preliminary data.</text>
</comment>
<name>A0A3R9P8K7_9BACT</name>
<protein>
    <submittedName>
        <fullName evidence="4">Surface antigen-like variable number repeat protein</fullName>
    </submittedName>
</protein>